<feature type="domain" description="Calcineurin-like phosphoesterase" evidence="1">
    <location>
        <begin position="8"/>
        <end position="101"/>
    </location>
</feature>
<dbReference type="RefSeq" id="WP_114982802.1">
    <property type="nucleotide sequence ID" value="NZ_CP027806.1"/>
</dbReference>
<dbReference type="GO" id="GO:0005737">
    <property type="term" value="C:cytoplasm"/>
    <property type="evidence" value="ECO:0007669"/>
    <property type="project" value="TreeGrafter"/>
</dbReference>
<dbReference type="PANTHER" id="PTHR42850:SF7">
    <property type="entry name" value="BIS(5'-NUCLEOSYL)-TETRAPHOSPHATASE PRPE [ASYMMETRICAL]"/>
    <property type="match status" value="1"/>
</dbReference>
<dbReference type="OrthoDB" id="9808081at2"/>
<evidence type="ECO:0000259" key="1">
    <source>
        <dbReference type="Pfam" id="PF00149"/>
    </source>
</evidence>
<gene>
    <name evidence="2" type="ORF">CYPRO_0255</name>
</gene>
<dbReference type="InterPro" id="IPR050126">
    <property type="entry name" value="Ap4A_hydrolase"/>
</dbReference>
<dbReference type="KEGG" id="cprv:CYPRO_0255"/>
<dbReference type="InterPro" id="IPR029052">
    <property type="entry name" value="Metallo-depent_PP-like"/>
</dbReference>
<dbReference type="InterPro" id="IPR004843">
    <property type="entry name" value="Calcineurin-like_PHP"/>
</dbReference>
<keyword evidence="3" id="KW-1185">Reference proteome</keyword>
<dbReference type="AlphaFoldDB" id="A0A345UGE1"/>
<dbReference type="SUPFAM" id="SSF56300">
    <property type="entry name" value="Metallo-dependent phosphatases"/>
    <property type="match status" value="1"/>
</dbReference>
<dbReference type="Pfam" id="PF00149">
    <property type="entry name" value="Metallophos"/>
    <property type="match status" value="1"/>
</dbReference>
<proteinExistence type="predicted"/>
<dbReference type="Gene3D" id="3.60.21.10">
    <property type="match status" value="1"/>
</dbReference>
<evidence type="ECO:0000313" key="2">
    <source>
        <dbReference type="EMBL" id="AXI99542.1"/>
    </source>
</evidence>
<accession>A0A345UGE1</accession>
<evidence type="ECO:0000313" key="3">
    <source>
        <dbReference type="Proteomes" id="UP000254808"/>
    </source>
</evidence>
<dbReference type="PANTHER" id="PTHR42850">
    <property type="entry name" value="METALLOPHOSPHOESTERASE"/>
    <property type="match status" value="1"/>
</dbReference>
<dbReference type="PRINTS" id="PR00114">
    <property type="entry name" value="STPHPHTASE"/>
</dbReference>
<dbReference type="InterPro" id="IPR006186">
    <property type="entry name" value="Ser/Thr-sp_prot-phosphatase"/>
</dbReference>
<dbReference type="EMBL" id="CP027806">
    <property type="protein sequence ID" value="AXI99542.1"/>
    <property type="molecule type" value="Genomic_DNA"/>
</dbReference>
<organism evidence="2 3">
    <name type="scientific">Cyclonatronum proteinivorum</name>
    <dbReference type="NCBI Taxonomy" id="1457365"/>
    <lineage>
        <taxon>Bacteria</taxon>
        <taxon>Pseudomonadati</taxon>
        <taxon>Balneolota</taxon>
        <taxon>Balneolia</taxon>
        <taxon>Balneolales</taxon>
        <taxon>Cyclonatronaceae</taxon>
        <taxon>Cyclonatronum</taxon>
    </lineage>
</organism>
<reference evidence="2 3" key="1">
    <citation type="submission" date="2018-03" db="EMBL/GenBank/DDBJ databases">
        <title>Phenotypic and genomic properties of Cyclonatronum proteinivorum gen. nov., sp. nov., a haloalkaliphilic bacteroidete from soda lakes possessing Na+-translocating rhodopsin.</title>
        <authorList>
            <person name="Toshchakov S.V."/>
            <person name="Korzhenkov A."/>
            <person name="Samarov N.I."/>
            <person name="Kublanov I.V."/>
            <person name="Muntyan M.S."/>
            <person name="Sorokin D.Y."/>
        </authorList>
    </citation>
    <scope>NUCLEOTIDE SEQUENCE [LARGE SCALE GENOMIC DNA]</scope>
    <source>
        <strain evidence="2 3">Omega</strain>
    </source>
</reference>
<protein>
    <submittedName>
        <fullName evidence="2">Calcineurin-like phosphoesterase</fullName>
    </submittedName>
</protein>
<dbReference type="GO" id="GO:0016791">
    <property type="term" value="F:phosphatase activity"/>
    <property type="evidence" value="ECO:0007669"/>
    <property type="project" value="TreeGrafter"/>
</dbReference>
<name>A0A345UGE1_9BACT</name>
<sequence>MADIQYDLIGDIHGHVLELRQLLEKLGYRETGESYIHPDKNRKPLFVGDYIDRGEESVEVLDLVMHMEQNGRARALMGNHEYNALCFHSTGSSGEPLRSHNDKHIKQHEETLSALDRHATSFSAYRDWLFSLPLFYEDDEFRAVHACWDDTRIAYLRDRMGGSRIKESLLEESAQRGSELYEAVEIVLKGREIDLPDGQFFYDKDGHIRYNMRIRWWENPVESTYNGLRVKPDCDCGDMPVPRDLLPDLWYYKPDQKPVFFGHYWLEGQPALFRENVCCLDYSVGKQGTLLQPTPGTASQS</sequence>
<dbReference type="Proteomes" id="UP000254808">
    <property type="component" value="Chromosome"/>
</dbReference>